<dbReference type="GO" id="GO:0006310">
    <property type="term" value="P:DNA recombination"/>
    <property type="evidence" value="ECO:0007669"/>
    <property type="project" value="UniProtKB-KW"/>
</dbReference>
<dbReference type="EMBL" id="JACYXZ010000003">
    <property type="protein sequence ID" value="MBD8870359.1"/>
    <property type="molecule type" value="Genomic_DNA"/>
</dbReference>
<organism evidence="6 7">
    <name type="scientific">Nocardioides donggukensis</name>
    <dbReference type="NCBI Taxonomy" id="2774019"/>
    <lineage>
        <taxon>Bacteria</taxon>
        <taxon>Bacillati</taxon>
        <taxon>Actinomycetota</taxon>
        <taxon>Actinomycetes</taxon>
        <taxon>Propionibacteriales</taxon>
        <taxon>Nocardioidaceae</taxon>
        <taxon>Nocardioides</taxon>
    </lineage>
</organism>
<dbReference type="PANTHER" id="PTHR30563">
    <property type="entry name" value="DNA RECOMBINATION PROTEIN RMUC"/>
    <property type="match status" value="1"/>
</dbReference>
<accession>A0A927Q2G0</accession>
<evidence type="ECO:0000313" key="6">
    <source>
        <dbReference type="EMBL" id="MBD8870359.1"/>
    </source>
</evidence>
<evidence type="ECO:0000313" key="7">
    <source>
        <dbReference type="Proteomes" id="UP000616839"/>
    </source>
</evidence>
<protein>
    <submittedName>
        <fullName evidence="6">DNA recombination protein RmuC</fullName>
    </submittedName>
</protein>
<keyword evidence="3" id="KW-0175">Coiled coil</keyword>
<evidence type="ECO:0000256" key="4">
    <source>
        <dbReference type="ARBA" id="ARBA00023172"/>
    </source>
</evidence>
<dbReference type="PANTHER" id="PTHR30563:SF0">
    <property type="entry name" value="DNA RECOMBINATION PROTEIN RMUC"/>
    <property type="match status" value="1"/>
</dbReference>
<gene>
    <name evidence="6" type="ORF">IE331_12050</name>
</gene>
<comment type="function">
    <text evidence="1">Involved in DNA recombination.</text>
</comment>
<dbReference type="AlphaFoldDB" id="A0A927Q2G0"/>
<dbReference type="RefSeq" id="WP_192143670.1">
    <property type="nucleotide sequence ID" value="NZ_JACYXZ010000003.1"/>
</dbReference>
<sequence>MEMLTWFAALTTGLVLGGLLGVLWARTRVPREGESRALEQRAADQAVVREGLERLADQMRDLEHDRATWQGQFNEQVTAIRHSTDTLRRETQSLATALRKPQVRGRWGELHLRRAVELAGLVERCDFSEQVQLDGGALRPDLVVHLAGDKSVVVDAKVPLDAFLDATSTDDEAEREAHLRRHARQLRTHTDALSAKRYWRSLEHSPEFVVLFIPAEAFLSAALEADPALLEHAATRRVVLATPTTLIALLRTVAQGWTHEALADRAREIHELGRELHERLATMGAHVDKLGRSLGAAVEAYNGTVGSLEGRVLVSARRFTDLGLDLDDVPAPRQLEVTPRSLGADEFAALGDDADPFSDPLPSPPARRARGA</sequence>
<feature type="region of interest" description="Disordered" evidence="5">
    <location>
        <begin position="350"/>
        <end position="372"/>
    </location>
</feature>
<proteinExistence type="inferred from homology"/>
<dbReference type="Pfam" id="PF02646">
    <property type="entry name" value="RmuC"/>
    <property type="match status" value="1"/>
</dbReference>
<name>A0A927Q2G0_9ACTN</name>
<keyword evidence="7" id="KW-1185">Reference proteome</keyword>
<evidence type="ECO:0000256" key="2">
    <source>
        <dbReference type="ARBA" id="ARBA00009840"/>
    </source>
</evidence>
<comment type="similarity">
    <text evidence="2">Belongs to the RmuC family.</text>
</comment>
<comment type="caution">
    <text evidence="6">The sequence shown here is derived from an EMBL/GenBank/DDBJ whole genome shotgun (WGS) entry which is preliminary data.</text>
</comment>
<evidence type="ECO:0000256" key="1">
    <source>
        <dbReference type="ARBA" id="ARBA00003416"/>
    </source>
</evidence>
<evidence type="ECO:0000256" key="3">
    <source>
        <dbReference type="ARBA" id="ARBA00023054"/>
    </source>
</evidence>
<reference evidence="6" key="1">
    <citation type="submission" date="2020-09" db="EMBL/GenBank/DDBJ databases">
        <title>Nocardioides sp. strain MJB4 16S ribosomal RNA gene Genome sequencing and assembly.</title>
        <authorList>
            <person name="Kim I."/>
        </authorList>
    </citation>
    <scope>NUCLEOTIDE SEQUENCE</scope>
    <source>
        <strain evidence="6">MJB4</strain>
    </source>
</reference>
<keyword evidence="4" id="KW-0233">DNA recombination</keyword>
<dbReference type="InterPro" id="IPR003798">
    <property type="entry name" value="DNA_recombination_RmuC"/>
</dbReference>
<dbReference type="Proteomes" id="UP000616839">
    <property type="component" value="Unassembled WGS sequence"/>
</dbReference>
<evidence type="ECO:0000256" key="5">
    <source>
        <dbReference type="SAM" id="MobiDB-lite"/>
    </source>
</evidence>